<keyword evidence="6 7" id="KW-0046">Antibiotic resistance</keyword>
<dbReference type="EC" id="3.5.2.6" evidence="3 7"/>
<keyword evidence="11" id="KW-1185">Reference proteome</keyword>
<keyword evidence="5 7" id="KW-0378">Hydrolase</keyword>
<evidence type="ECO:0000256" key="7">
    <source>
        <dbReference type="RuleBase" id="RU361140"/>
    </source>
</evidence>
<keyword evidence="4 8" id="KW-0732">Signal</keyword>
<sequence length="268" mass="30828">MNRHWQWWAFLWLLLGSWPAMAAGAGEREDWAELFRQAGVSGTLAVVDHRSAGPQTWYHNQARAGRRYSPASTFKIPHTLFALDAGLVASEFDVLPWDGEDRGMETWNRNQTLRSAMTHSVVWVYEGFADVLGRDTERYYLNLVDYGNANPDGTTPAFWIDGELAVSADEQLDFLQRLYRNRLPFLERHQRLVRDLMISAAGPEWRLRSKTGWDGERGWWVGWIEWPDGPVFFALHIDMPNGLADLPKRRQLVREALSTLSAWPEGVE</sequence>
<dbReference type="Gene3D" id="3.40.710.10">
    <property type="entry name" value="DD-peptidase/beta-lactamase superfamily"/>
    <property type="match status" value="1"/>
</dbReference>
<dbReference type="EMBL" id="JAWIIJ010000001">
    <property type="protein sequence ID" value="MDV2077421.1"/>
    <property type="molecule type" value="Genomic_DNA"/>
</dbReference>
<dbReference type="InterPro" id="IPR012338">
    <property type="entry name" value="Beta-lactam/transpept-like"/>
</dbReference>
<evidence type="ECO:0000256" key="8">
    <source>
        <dbReference type="SAM" id="SignalP"/>
    </source>
</evidence>
<feature type="domain" description="Penicillin-binding protein transpeptidase" evidence="9">
    <location>
        <begin position="43"/>
        <end position="257"/>
    </location>
</feature>
<dbReference type="Proteomes" id="UP001269819">
    <property type="component" value="Unassembled WGS sequence"/>
</dbReference>
<dbReference type="RefSeq" id="WP_316972386.1">
    <property type="nucleotide sequence ID" value="NZ_JAWIIJ010000001.1"/>
</dbReference>
<dbReference type="Pfam" id="PF00905">
    <property type="entry name" value="Transpeptidase"/>
    <property type="match status" value="1"/>
</dbReference>
<evidence type="ECO:0000256" key="5">
    <source>
        <dbReference type="ARBA" id="ARBA00022801"/>
    </source>
</evidence>
<protein>
    <recommendedName>
        <fullName evidence="3 7">Beta-lactamase</fullName>
        <ecNumber evidence="3 7">3.5.2.6</ecNumber>
    </recommendedName>
</protein>
<comment type="caution">
    <text evidence="10">The sequence shown here is derived from an EMBL/GenBank/DDBJ whole genome shotgun (WGS) entry which is preliminary data.</text>
</comment>
<reference evidence="10 11" key="1">
    <citation type="submission" date="2023-10" db="EMBL/GenBank/DDBJ databases">
        <title>Characteristics and mechanism of a salt-tolerant marine origin heterotrophic nitrifying- aerobic denitrifying bacteria Marinobacter xestospongiae HN1.</title>
        <authorList>
            <person name="Qi R."/>
        </authorList>
    </citation>
    <scope>NUCLEOTIDE SEQUENCE [LARGE SCALE GENOMIC DNA]</scope>
    <source>
        <strain evidence="10 11">HN1</strain>
    </source>
</reference>
<evidence type="ECO:0000259" key="9">
    <source>
        <dbReference type="Pfam" id="PF00905"/>
    </source>
</evidence>
<evidence type="ECO:0000256" key="2">
    <source>
        <dbReference type="ARBA" id="ARBA00007898"/>
    </source>
</evidence>
<evidence type="ECO:0000313" key="10">
    <source>
        <dbReference type="EMBL" id="MDV2077421.1"/>
    </source>
</evidence>
<evidence type="ECO:0000313" key="11">
    <source>
        <dbReference type="Proteomes" id="UP001269819"/>
    </source>
</evidence>
<dbReference type="InterPro" id="IPR002137">
    <property type="entry name" value="Beta-lactam_class-D_AS"/>
</dbReference>
<feature type="chain" id="PRO_5047298058" description="Beta-lactamase" evidence="8">
    <location>
        <begin position="23"/>
        <end position="268"/>
    </location>
</feature>
<comment type="similarity">
    <text evidence="2 7">Belongs to the class-D beta-lactamase family.</text>
</comment>
<accession>A0ABU3VUK9</accession>
<dbReference type="SUPFAM" id="SSF56601">
    <property type="entry name" value="beta-lactamase/transpeptidase-like"/>
    <property type="match status" value="1"/>
</dbReference>
<gene>
    <name evidence="10" type="ORF">RYS15_01945</name>
</gene>
<dbReference type="InterPro" id="IPR001460">
    <property type="entry name" value="PCN-bd_Tpept"/>
</dbReference>
<feature type="signal peptide" evidence="8">
    <location>
        <begin position="1"/>
        <end position="22"/>
    </location>
</feature>
<comment type="catalytic activity">
    <reaction evidence="1 7">
        <text>a beta-lactam + H2O = a substituted beta-amino acid</text>
        <dbReference type="Rhea" id="RHEA:20401"/>
        <dbReference type="ChEBI" id="CHEBI:15377"/>
        <dbReference type="ChEBI" id="CHEBI:35627"/>
        <dbReference type="ChEBI" id="CHEBI:140347"/>
        <dbReference type="EC" id="3.5.2.6"/>
    </reaction>
</comment>
<name>A0ABU3VUK9_9GAMM</name>
<organism evidence="10 11">
    <name type="scientific">Marinobacter xestospongiae</name>
    <dbReference type="NCBI Taxonomy" id="994319"/>
    <lineage>
        <taxon>Bacteria</taxon>
        <taxon>Pseudomonadati</taxon>
        <taxon>Pseudomonadota</taxon>
        <taxon>Gammaproteobacteria</taxon>
        <taxon>Pseudomonadales</taxon>
        <taxon>Marinobacteraceae</taxon>
        <taxon>Marinobacter</taxon>
    </lineage>
</organism>
<evidence type="ECO:0000256" key="1">
    <source>
        <dbReference type="ARBA" id="ARBA00001526"/>
    </source>
</evidence>
<dbReference type="PROSITE" id="PS00337">
    <property type="entry name" value="BETA_LACTAMASE_D"/>
    <property type="match status" value="1"/>
</dbReference>
<evidence type="ECO:0000256" key="4">
    <source>
        <dbReference type="ARBA" id="ARBA00022729"/>
    </source>
</evidence>
<proteinExistence type="inferred from homology"/>
<evidence type="ECO:0000256" key="3">
    <source>
        <dbReference type="ARBA" id="ARBA00012865"/>
    </source>
</evidence>
<evidence type="ECO:0000256" key="6">
    <source>
        <dbReference type="ARBA" id="ARBA00023251"/>
    </source>
</evidence>